<dbReference type="Gene3D" id="1.25.40.20">
    <property type="entry name" value="Ankyrin repeat-containing domain"/>
    <property type="match status" value="1"/>
</dbReference>
<proteinExistence type="predicted"/>
<dbReference type="InterPro" id="IPR000719">
    <property type="entry name" value="Prot_kinase_dom"/>
</dbReference>
<dbReference type="GO" id="GO:0043657">
    <property type="term" value="C:host cell"/>
    <property type="evidence" value="ECO:0007669"/>
    <property type="project" value="UniProtKB-SubCell"/>
</dbReference>
<evidence type="ECO:0000313" key="7">
    <source>
        <dbReference type="Proteomes" id="UP000002640"/>
    </source>
</evidence>
<dbReference type="SMART" id="SM00220">
    <property type="entry name" value="S_TKc"/>
    <property type="match status" value="1"/>
</dbReference>
<feature type="compositionally biased region" description="Polar residues" evidence="4">
    <location>
        <begin position="1461"/>
        <end position="1473"/>
    </location>
</feature>
<evidence type="ECO:0000256" key="3">
    <source>
        <dbReference type="ARBA" id="ARBA00022525"/>
    </source>
</evidence>
<dbReference type="KEGG" id="psoj:PHYSODRAFT_322711"/>
<dbReference type="InterPro" id="IPR045379">
    <property type="entry name" value="Crinkler_N"/>
</dbReference>
<reference evidence="6 7" key="1">
    <citation type="journal article" date="2006" name="Science">
        <title>Phytophthora genome sequences uncover evolutionary origins and mechanisms of pathogenesis.</title>
        <authorList>
            <person name="Tyler B.M."/>
            <person name="Tripathy S."/>
            <person name="Zhang X."/>
            <person name="Dehal P."/>
            <person name="Jiang R.H."/>
            <person name="Aerts A."/>
            <person name="Arredondo F.D."/>
            <person name="Baxter L."/>
            <person name="Bensasson D."/>
            <person name="Beynon J.L."/>
            <person name="Chapman J."/>
            <person name="Damasceno C.M."/>
            <person name="Dorrance A.E."/>
            <person name="Dou D."/>
            <person name="Dickerman A.W."/>
            <person name="Dubchak I.L."/>
            <person name="Garbelotto M."/>
            <person name="Gijzen M."/>
            <person name="Gordon S.G."/>
            <person name="Govers F."/>
            <person name="Grunwald N.J."/>
            <person name="Huang W."/>
            <person name="Ivors K.L."/>
            <person name="Jones R.W."/>
            <person name="Kamoun S."/>
            <person name="Krampis K."/>
            <person name="Lamour K.H."/>
            <person name="Lee M.K."/>
            <person name="McDonald W.H."/>
            <person name="Medina M."/>
            <person name="Meijer H.J."/>
            <person name="Nordberg E.K."/>
            <person name="Maclean D.J."/>
            <person name="Ospina-Giraldo M.D."/>
            <person name="Morris P.F."/>
            <person name="Phuntumart V."/>
            <person name="Putnam N.H."/>
            <person name="Rash S."/>
            <person name="Rose J.K."/>
            <person name="Sakihama Y."/>
            <person name="Salamov A.A."/>
            <person name="Savidor A."/>
            <person name="Scheuring C.F."/>
            <person name="Smith B.M."/>
            <person name="Sobral B.W."/>
            <person name="Terry A."/>
            <person name="Torto-Alalibo T.A."/>
            <person name="Win J."/>
            <person name="Xu Z."/>
            <person name="Zhang H."/>
            <person name="Grigoriev I.V."/>
            <person name="Rokhsar D.S."/>
            <person name="Boore J.L."/>
        </authorList>
    </citation>
    <scope>NUCLEOTIDE SEQUENCE [LARGE SCALE GENOMIC DNA]</scope>
    <source>
        <strain evidence="6 7">P6497</strain>
    </source>
</reference>
<feature type="compositionally biased region" description="Basic and acidic residues" evidence="4">
    <location>
        <begin position="1432"/>
        <end position="1443"/>
    </location>
</feature>
<dbReference type="PROSITE" id="PS50011">
    <property type="entry name" value="PROTEIN_KINASE_DOM"/>
    <property type="match status" value="1"/>
</dbReference>
<dbReference type="Proteomes" id="UP000002640">
    <property type="component" value="Unassembled WGS sequence"/>
</dbReference>
<dbReference type="Gene3D" id="1.10.510.10">
    <property type="entry name" value="Transferase(Phosphotransferase) domain 1"/>
    <property type="match status" value="1"/>
</dbReference>
<feature type="region of interest" description="Disordered" evidence="4">
    <location>
        <begin position="455"/>
        <end position="483"/>
    </location>
</feature>
<comment type="subcellular location">
    <subcellularLocation>
        <location evidence="1">Host cell</location>
    </subcellularLocation>
    <subcellularLocation>
        <location evidence="2">Secreted</location>
    </subcellularLocation>
</comment>
<evidence type="ECO:0000313" key="6">
    <source>
        <dbReference type="EMBL" id="EGZ29169.1"/>
    </source>
</evidence>
<protein>
    <recommendedName>
        <fullName evidence="5">Protein kinase domain-containing protein</fullName>
    </recommendedName>
</protein>
<dbReference type="InterPro" id="IPR011009">
    <property type="entry name" value="Kinase-like_dom_sf"/>
</dbReference>
<sequence length="1795" mass="199447">MVVIYCVMVGGTGNTFVVQVDETARVRDLQRAIKAAKPVGITCDANQLQLFLAKRKGLEEDEQKCSDEAQWLTQREVVGGTVVRDTSDFDRLWYSDVQLQVAGLGSGDFGEVNQADIIVGLGHVHVLVVAPGSSELEVTANLPRLGVPFATRDLNFLLTHDAAKYHFLMSAALTRDEALVILAFARSAIKSATRDAIAVRQGFTLDGPLKLREGQAKSALYYAYSRSGGVLAAKVYIAMHRPTFQREVDVNHALGAHPIIVQFLTSFSVANTEGEQRHVIVMPFFARTAADLFALRSPVQLRALATIARDCASALGHIHSKNYSFADLNPANIMLHSGEEGGATLVDFGGAVKLGDPLVEITDQFCLDVGTSQGSELLDWTCLGTTLAQLAGIDITQFFSRQDLVTFLNETGNAFLVQVDETATTEDLQRVIKAAKPVRIRCDQEDVEVYLARRKKRKEEGAGDGQEEVLRLGEEEEKEGDKMEWVTQRELRAGEPQHSKPSPSMASFPASKYSRYKRATAFFLDWLLRARGRGRHAGTRVELETLDDVVQEIALHPQTLTPKLLQELPKALGACQCAITLREHVAAFFDDQEQGHAHFLGRLKRWLDALQSLEAAEQQQHQPPLGLEAEIRRFQSYYQVLQVDEDYFPDEESLEQDRDARIFDEVFEQDLQLEVECYFTELEELVQGVYDVYDQVKNQQRTMMEATVVGTLALRMTKELTAKLQLRYPALKLAEDLLGVLVSYPSASLATEITEAVAKFVPGTLLHDFTNVWTTLMIFTGVFPPLKLATLIGLPDGYFGENYGEERTPEYVRADSNHYVVLLTQQLPHFYNMILVKRLAMGRGLGEQKGLVVDLINLLEEYFETRRVSIPLVFLCICWMQSVAALQGDAGLSRNMSLTITHTEHLIKVVDAALITHPLPVSVKRGSYHAILTDFRKGYVASLRTNLLARANPLFAGSQMMSNHLEYLVVTCGHFSSMCGAFCQLYNAFVQQGLLERIPFFGDILDIYADMIFAPSPRSAAVHGSYNRVYLLTSRYSGSYINSMYDGSPSVGKRSGCSSKTMLQKAADVCTKEMFETRILSRNLMALDDDIKEVFKEICEVLGRQEILDGYIEKGMRGEVRANRALEYTVMVPLLALMDALRPDGSLDSSLVPAEIRSTVEFVIDGEFVSESCRRVARVIEAKFATPAQICEQKYFTFPAEPDFVNQQYGTVPFKAKTENENRDKVFSDLMELMKSNDGPLDGRDLEYLKSEIKKDPQLLGMFALSTGPSSYTDYDDLSTLLHQAAAGPAHDPELVEWMIQMGALFNQPLHSIAGYENIVRIILEADNFVDLNTVTFHTKETLGHLAVKNGHKSVYYCLVPFGSDVRIKDGEGRRVWELTTDRSWSQDIAQTAALIEQSCRLGQGRREDPTVLQQAMRVNAERMRKLVFAQRGEERQRAGEKKKTTKGKKGGKAQGKSNGHGESSARSSTKSAVDTSAMAGVIVALLGAPSSATKNAKGSSKKSAGRDVILQQSIQKTTAAFGRLRNPTVPATDKLQAVQRICRVIHKLDNATEVQWDPDKMIGTGVQLRMDVSFEALQVIHMIQKFYRELCATTLDFVRFVVRTATISLSVDRKAQALEALGALETRLLETPFNERNPSEFRELVQTYSKEREAMGLERTSSPDSLRRLEWYLQNTVANSKLQMAFDKMAGRSFYFKLAFDSQTSTGQIAQVRSAIDAVPALNDVAFFGKNDWSVVYGGNSKDGVVRVRTMVAEVPKRTGVQIDDQNSQLGTPAIHIGQFQFSAAGPLGSAAAA</sequence>
<dbReference type="Pfam" id="PF20253">
    <property type="entry name" value="DUF6604"/>
    <property type="match status" value="1"/>
</dbReference>
<dbReference type="Pfam" id="PF00069">
    <property type="entry name" value="Pkinase"/>
    <property type="match status" value="1"/>
</dbReference>
<feature type="domain" description="Protein kinase" evidence="5">
    <location>
        <begin position="98"/>
        <end position="559"/>
    </location>
</feature>
<dbReference type="GeneID" id="20644839"/>
<dbReference type="SUPFAM" id="SSF56112">
    <property type="entry name" value="Protein kinase-like (PK-like)"/>
    <property type="match status" value="1"/>
</dbReference>
<feature type="compositionally biased region" description="Basic and acidic residues" evidence="4">
    <location>
        <begin position="468"/>
        <end position="483"/>
    </location>
</feature>
<evidence type="ECO:0000256" key="4">
    <source>
        <dbReference type="SAM" id="MobiDB-lite"/>
    </source>
</evidence>
<dbReference type="InterPro" id="IPR036770">
    <property type="entry name" value="Ankyrin_rpt-contain_sf"/>
</dbReference>
<dbReference type="RefSeq" id="XP_009516444.1">
    <property type="nucleotide sequence ID" value="XM_009518149.1"/>
</dbReference>
<dbReference type="GO" id="GO:0005576">
    <property type="term" value="C:extracellular region"/>
    <property type="evidence" value="ECO:0007669"/>
    <property type="project" value="UniProtKB-SubCell"/>
</dbReference>
<evidence type="ECO:0000256" key="2">
    <source>
        <dbReference type="ARBA" id="ARBA00004613"/>
    </source>
</evidence>
<keyword evidence="7" id="KW-1185">Reference proteome</keyword>
<dbReference type="InterPro" id="IPR046539">
    <property type="entry name" value="DUF6604"/>
</dbReference>
<dbReference type="SMR" id="G4YJ29"/>
<evidence type="ECO:0000259" key="5">
    <source>
        <dbReference type="PROSITE" id="PS50011"/>
    </source>
</evidence>
<name>G4YJ29_PHYSP</name>
<feature type="region of interest" description="Disordered" evidence="4">
    <location>
        <begin position="1429"/>
        <end position="1473"/>
    </location>
</feature>
<accession>G4YJ29</accession>
<dbReference type="Pfam" id="PF20147">
    <property type="entry name" value="Crinkler"/>
    <property type="match status" value="2"/>
</dbReference>
<dbReference type="PANTHER" id="PTHR24359">
    <property type="entry name" value="SERINE/THREONINE-PROTEIN KINASE SBK1"/>
    <property type="match status" value="1"/>
</dbReference>
<keyword evidence="3" id="KW-0964">Secreted</keyword>
<dbReference type="SUPFAM" id="SSF48403">
    <property type="entry name" value="Ankyrin repeat"/>
    <property type="match status" value="1"/>
</dbReference>
<dbReference type="InParanoid" id="G4YJ29"/>
<dbReference type="EMBL" id="JH159151">
    <property type="protein sequence ID" value="EGZ29169.1"/>
    <property type="molecule type" value="Genomic_DNA"/>
</dbReference>
<gene>
    <name evidence="6" type="ORF">PHYSODRAFT_322711</name>
</gene>
<dbReference type="GO" id="GO:0005524">
    <property type="term" value="F:ATP binding"/>
    <property type="evidence" value="ECO:0007669"/>
    <property type="project" value="InterPro"/>
</dbReference>
<evidence type="ECO:0000256" key="1">
    <source>
        <dbReference type="ARBA" id="ARBA00004340"/>
    </source>
</evidence>
<organism evidence="6 7">
    <name type="scientific">Phytophthora sojae (strain P6497)</name>
    <name type="common">Soybean stem and root rot agent</name>
    <name type="synonym">Phytophthora megasperma f. sp. glycines</name>
    <dbReference type="NCBI Taxonomy" id="1094619"/>
    <lineage>
        <taxon>Eukaryota</taxon>
        <taxon>Sar</taxon>
        <taxon>Stramenopiles</taxon>
        <taxon>Oomycota</taxon>
        <taxon>Peronosporomycetes</taxon>
        <taxon>Peronosporales</taxon>
        <taxon>Peronosporaceae</taxon>
        <taxon>Phytophthora</taxon>
    </lineage>
</organism>
<dbReference type="GO" id="GO:0004674">
    <property type="term" value="F:protein serine/threonine kinase activity"/>
    <property type="evidence" value="ECO:0007669"/>
    <property type="project" value="TreeGrafter"/>
</dbReference>
<dbReference type="PANTHER" id="PTHR24359:SF1">
    <property type="entry name" value="INHIBITOR OF NUCLEAR FACTOR KAPPA-B KINASE EPSILON SUBUNIT HOMOLOG 1-RELATED"/>
    <property type="match status" value="1"/>
</dbReference>
<dbReference type="OMA" id="FLCICWM"/>